<comment type="caution">
    <text evidence="3">The sequence shown here is derived from an EMBL/GenBank/DDBJ whole genome shotgun (WGS) entry which is preliminary data.</text>
</comment>
<keyword evidence="4" id="KW-1185">Reference proteome</keyword>
<sequence>MSQRVDIGMGLRGARAYNPLIDYLRFGAALVIVLFHTGAAFRSSDQAAVGFFAMAMTYFALSGFIAPKTDLPTYLTARARRLLYPCLVWAALHLLGKAASAGFDPASVRAEMAVWMPPEGTMGQLWFLPWAFVSLVVLALAFRGRPPAARNATQAAGLILITLAVCIAAILCWQAQVLPRFWSIWVLYCVSPAIGTLLFAVRARSGHLLAAGAAITPWGCCSPLQACRGRAR</sequence>
<dbReference type="RefSeq" id="WP_146178863.1">
    <property type="nucleotide sequence ID" value="NZ_BMEZ01000008.1"/>
</dbReference>
<dbReference type="InterPro" id="IPR002656">
    <property type="entry name" value="Acyl_transf_3_dom"/>
</dbReference>
<evidence type="ECO:0000313" key="4">
    <source>
        <dbReference type="Proteomes" id="UP000244069"/>
    </source>
</evidence>
<proteinExistence type="predicted"/>
<evidence type="ECO:0000259" key="2">
    <source>
        <dbReference type="Pfam" id="PF01757"/>
    </source>
</evidence>
<dbReference type="GO" id="GO:0016747">
    <property type="term" value="F:acyltransferase activity, transferring groups other than amino-acyl groups"/>
    <property type="evidence" value="ECO:0007669"/>
    <property type="project" value="InterPro"/>
</dbReference>
<evidence type="ECO:0000313" key="3">
    <source>
        <dbReference type="EMBL" id="PTX42762.1"/>
    </source>
</evidence>
<accession>A0A2T6AG21</accession>
<evidence type="ECO:0000256" key="1">
    <source>
        <dbReference type="SAM" id="Phobius"/>
    </source>
</evidence>
<keyword evidence="3" id="KW-0808">Transferase</keyword>
<dbReference type="EMBL" id="QBKN01000025">
    <property type="protein sequence ID" value="PTX42762.1"/>
    <property type="molecule type" value="Genomic_DNA"/>
</dbReference>
<keyword evidence="1" id="KW-0812">Transmembrane</keyword>
<feature type="transmembrane region" description="Helical" evidence="1">
    <location>
        <begin position="82"/>
        <end position="103"/>
    </location>
</feature>
<protein>
    <submittedName>
        <fullName evidence="3">Acyltransferase-like protein</fullName>
    </submittedName>
</protein>
<dbReference type="OrthoDB" id="7861270at2"/>
<keyword evidence="1" id="KW-1133">Transmembrane helix</keyword>
<organism evidence="3 4">
    <name type="scientific">Allosediminivita pacifica</name>
    <dbReference type="NCBI Taxonomy" id="1267769"/>
    <lineage>
        <taxon>Bacteria</taxon>
        <taxon>Pseudomonadati</taxon>
        <taxon>Pseudomonadota</taxon>
        <taxon>Alphaproteobacteria</taxon>
        <taxon>Rhodobacterales</taxon>
        <taxon>Paracoccaceae</taxon>
        <taxon>Allosediminivita</taxon>
    </lineage>
</organism>
<feature type="transmembrane region" description="Helical" evidence="1">
    <location>
        <begin position="20"/>
        <end position="41"/>
    </location>
</feature>
<feature type="transmembrane region" description="Helical" evidence="1">
    <location>
        <begin position="182"/>
        <end position="201"/>
    </location>
</feature>
<feature type="transmembrane region" description="Helical" evidence="1">
    <location>
        <begin position="155"/>
        <end position="176"/>
    </location>
</feature>
<reference evidence="3 4" key="1">
    <citation type="submission" date="2018-04" db="EMBL/GenBank/DDBJ databases">
        <title>Genomic Encyclopedia of Archaeal and Bacterial Type Strains, Phase II (KMG-II): from individual species to whole genera.</title>
        <authorList>
            <person name="Goeker M."/>
        </authorList>
    </citation>
    <scope>NUCLEOTIDE SEQUENCE [LARGE SCALE GENOMIC DNA]</scope>
    <source>
        <strain evidence="3 4">DSM 29329</strain>
    </source>
</reference>
<keyword evidence="3" id="KW-0012">Acyltransferase</keyword>
<name>A0A2T6AG21_9RHOB</name>
<gene>
    <name evidence="3" type="ORF">C8N44_12558</name>
</gene>
<dbReference type="AlphaFoldDB" id="A0A2T6AG21"/>
<feature type="domain" description="Acyltransferase 3" evidence="2">
    <location>
        <begin position="21"/>
        <end position="208"/>
    </location>
</feature>
<dbReference type="Proteomes" id="UP000244069">
    <property type="component" value="Unassembled WGS sequence"/>
</dbReference>
<keyword evidence="1" id="KW-0472">Membrane</keyword>
<feature type="transmembrane region" description="Helical" evidence="1">
    <location>
        <begin position="123"/>
        <end position="143"/>
    </location>
</feature>
<dbReference type="Pfam" id="PF01757">
    <property type="entry name" value="Acyl_transf_3"/>
    <property type="match status" value="1"/>
</dbReference>
<feature type="transmembrane region" description="Helical" evidence="1">
    <location>
        <begin position="47"/>
        <end position="66"/>
    </location>
</feature>